<feature type="non-terminal residue" evidence="6">
    <location>
        <position position="1"/>
    </location>
</feature>
<evidence type="ECO:0000259" key="5">
    <source>
        <dbReference type="PROSITE" id="PS50011"/>
    </source>
</evidence>
<dbReference type="InterPro" id="IPR011009">
    <property type="entry name" value="Kinase-like_dom_sf"/>
</dbReference>
<dbReference type="SUPFAM" id="SSF56112">
    <property type="entry name" value="Protein kinase-like (PK-like)"/>
    <property type="match status" value="1"/>
</dbReference>
<dbReference type="PROSITE" id="PS50011">
    <property type="entry name" value="PROTEIN_KINASE_DOM"/>
    <property type="match status" value="1"/>
</dbReference>
<dbReference type="Gene3D" id="1.10.510.10">
    <property type="entry name" value="Transferase(Phosphotransferase) domain 1"/>
    <property type="match status" value="1"/>
</dbReference>
<sequence>KSYNILLGLDGSVKSGDFGLNAQLTNKKEKQISIVATTLWMAPEAVRGQKYAPKVDIWSLGIAGIKMVEG</sequence>
<keyword evidence="3" id="KW-0547">Nucleotide-binding</keyword>
<organism evidence="6 7">
    <name type="scientific">Lanius ludovicianus</name>
    <name type="common">Loggerhead shrike</name>
    <dbReference type="NCBI Taxonomy" id="28713"/>
    <lineage>
        <taxon>Eukaryota</taxon>
        <taxon>Metazoa</taxon>
        <taxon>Chordata</taxon>
        <taxon>Craniata</taxon>
        <taxon>Vertebrata</taxon>
        <taxon>Euteleostomi</taxon>
        <taxon>Archelosauria</taxon>
        <taxon>Archosauria</taxon>
        <taxon>Dinosauria</taxon>
        <taxon>Saurischia</taxon>
        <taxon>Theropoda</taxon>
        <taxon>Coelurosauria</taxon>
        <taxon>Aves</taxon>
        <taxon>Neognathae</taxon>
        <taxon>Neoaves</taxon>
        <taxon>Telluraves</taxon>
        <taxon>Australaves</taxon>
        <taxon>Passeriformes</taxon>
        <taxon>Corvoidea</taxon>
        <taxon>Laniidae</taxon>
        <taxon>Lanius</taxon>
    </lineage>
</organism>
<dbReference type="EMBL" id="VYXG01007147">
    <property type="protein sequence ID" value="NWT85936.1"/>
    <property type="molecule type" value="Genomic_DNA"/>
</dbReference>
<dbReference type="GO" id="GO:0004674">
    <property type="term" value="F:protein serine/threonine kinase activity"/>
    <property type="evidence" value="ECO:0007669"/>
    <property type="project" value="UniProtKB-EC"/>
</dbReference>
<gene>
    <name evidence="6" type="primary">Pakb</name>
    <name evidence="6" type="ORF">LANLUD_R11112</name>
</gene>
<accession>A0A7K5S1N9</accession>
<dbReference type="EC" id="2.7.11.1" evidence="2"/>
<keyword evidence="7" id="KW-1185">Reference proteome</keyword>
<protein>
    <recommendedName>
        <fullName evidence="2">non-specific serine/threonine protein kinase</fullName>
        <ecNumber evidence="2">2.7.11.1</ecNumber>
    </recommendedName>
</protein>
<evidence type="ECO:0000313" key="6">
    <source>
        <dbReference type="EMBL" id="NWT85936.1"/>
    </source>
</evidence>
<dbReference type="PANTHER" id="PTHR45832">
    <property type="entry name" value="SERINE/THREONINE-PROTEIN KINASE SAMKA-RELATED-RELATED"/>
    <property type="match status" value="1"/>
</dbReference>
<evidence type="ECO:0000256" key="4">
    <source>
        <dbReference type="ARBA" id="ARBA00022840"/>
    </source>
</evidence>
<keyword evidence="6" id="KW-0418">Kinase</keyword>
<dbReference type="GO" id="GO:0005524">
    <property type="term" value="F:ATP binding"/>
    <property type="evidence" value="ECO:0007669"/>
    <property type="project" value="UniProtKB-KW"/>
</dbReference>
<feature type="non-terminal residue" evidence="6">
    <location>
        <position position="70"/>
    </location>
</feature>
<evidence type="ECO:0000256" key="2">
    <source>
        <dbReference type="ARBA" id="ARBA00012513"/>
    </source>
</evidence>
<proteinExistence type="inferred from homology"/>
<comment type="caution">
    <text evidence="6">The sequence shown here is derived from an EMBL/GenBank/DDBJ whole genome shotgun (WGS) entry which is preliminary data.</text>
</comment>
<comment type="similarity">
    <text evidence="1">Belongs to the protein kinase superfamily. STE Ser/Thr protein kinase family. STE20 subfamily.</text>
</comment>
<name>A0A7K5S1N9_LANLU</name>
<feature type="domain" description="Protein kinase" evidence="5">
    <location>
        <begin position="1"/>
        <end position="70"/>
    </location>
</feature>
<evidence type="ECO:0000313" key="7">
    <source>
        <dbReference type="Proteomes" id="UP000547499"/>
    </source>
</evidence>
<keyword evidence="6" id="KW-0808">Transferase</keyword>
<dbReference type="AlphaFoldDB" id="A0A7K5S1N9"/>
<dbReference type="InterPro" id="IPR000719">
    <property type="entry name" value="Prot_kinase_dom"/>
</dbReference>
<reference evidence="6 7" key="1">
    <citation type="submission" date="2019-09" db="EMBL/GenBank/DDBJ databases">
        <title>Bird 10,000 Genomes (B10K) Project - Family phase.</title>
        <authorList>
            <person name="Zhang G."/>
        </authorList>
    </citation>
    <scope>NUCLEOTIDE SEQUENCE [LARGE SCALE GENOMIC DNA]</scope>
    <source>
        <strain evidence="6">B10K-DU-001-65</strain>
        <tissue evidence="6">Muscle</tissue>
    </source>
</reference>
<dbReference type="InterPro" id="IPR051931">
    <property type="entry name" value="PAK3-like"/>
</dbReference>
<keyword evidence="4" id="KW-0067">ATP-binding</keyword>
<dbReference type="PANTHER" id="PTHR45832:SF22">
    <property type="entry name" value="SERINE_THREONINE-PROTEIN KINASE SAMKA-RELATED"/>
    <property type="match status" value="1"/>
</dbReference>
<evidence type="ECO:0000256" key="1">
    <source>
        <dbReference type="ARBA" id="ARBA00008874"/>
    </source>
</evidence>
<dbReference type="Proteomes" id="UP000547499">
    <property type="component" value="Unassembled WGS sequence"/>
</dbReference>
<dbReference type="Pfam" id="PF00069">
    <property type="entry name" value="Pkinase"/>
    <property type="match status" value="1"/>
</dbReference>
<evidence type="ECO:0000256" key="3">
    <source>
        <dbReference type="ARBA" id="ARBA00022741"/>
    </source>
</evidence>